<dbReference type="CDD" id="cd07012">
    <property type="entry name" value="PBP2_Bug_TTT"/>
    <property type="match status" value="1"/>
</dbReference>
<gene>
    <name evidence="3" type="ORF">JJ685_00275</name>
</gene>
<feature type="signal peptide" evidence="2">
    <location>
        <begin position="1"/>
        <end position="24"/>
    </location>
</feature>
<proteinExistence type="inferred from homology"/>
<evidence type="ECO:0000313" key="4">
    <source>
        <dbReference type="Proteomes" id="UP000599109"/>
    </source>
</evidence>
<keyword evidence="4" id="KW-1185">Reference proteome</keyword>
<dbReference type="Gene3D" id="3.40.190.10">
    <property type="entry name" value="Periplasmic binding protein-like II"/>
    <property type="match status" value="1"/>
</dbReference>
<keyword evidence="2" id="KW-0732">Signal</keyword>
<feature type="chain" id="PRO_5038002267" evidence="2">
    <location>
        <begin position="25"/>
        <end position="320"/>
    </location>
</feature>
<dbReference type="Gene3D" id="3.40.190.150">
    <property type="entry name" value="Bordetella uptake gene, domain 1"/>
    <property type="match status" value="1"/>
</dbReference>
<dbReference type="SUPFAM" id="SSF53850">
    <property type="entry name" value="Periplasmic binding protein-like II"/>
    <property type="match status" value="1"/>
</dbReference>
<evidence type="ECO:0000256" key="1">
    <source>
        <dbReference type="ARBA" id="ARBA00006987"/>
    </source>
</evidence>
<dbReference type="PANTHER" id="PTHR42928">
    <property type="entry name" value="TRICARBOXYLATE-BINDING PROTEIN"/>
    <property type="match status" value="1"/>
</dbReference>
<comment type="caution">
    <text evidence="3">The sequence shown here is derived from an EMBL/GenBank/DDBJ whole genome shotgun (WGS) entry which is preliminary data.</text>
</comment>
<reference evidence="3 4" key="1">
    <citation type="journal article" date="2017" name="Int. J. Syst. Evol. Microbiol.">
        <title>Ramlibacter monticola sp. nov., isolated from forest soil.</title>
        <authorList>
            <person name="Chaudhary D.K."/>
            <person name="Kim J."/>
        </authorList>
    </citation>
    <scope>NUCLEOTIDE SEQUENCE [LARGE SCALE GENOMIC DNA]</scope>
    <source>
        <strain evidence="3 4">KACC 19175</strain>
    </source>
</reference>
<dbReference type="Pfam" id="PF03401">
    <property type="entry name" value="TctC"/>
    <property type="match status" value="1"/>
</dbReference>
<sequence>MTFPNRRDLLGLLALAALPLCPMAQPAAYPSKPVELVVPYPAGGGTDVLGRAFAVAAVKHLPQPLIVMNKPGAAGAIGWADVLNGKEPGYKVALLATDLMTQPNMGLTRITYQDFTPIARLNYDPAAITVRADAPWKTVEEFIAAAKKADFRIGNGGNGSTWHLAAAALEDKTGAHFNHIPFAGANPAALTLLGGHIEAITVSAAEVYSHVAAGKLRVLAVMSEERIKGFENVPTLKERGLDIQIGTWRGLAVPKGTPPDVVATLRAMTAKTMQEPSLREALEKQNMGYAYADGEGFGAVMARDHAYYGALIKKLGLKGQ</sequence>
<dbReference type="InterPro" id="IPR005064">
    <property type="entry name" value="BUG"/>
</dbReference>
<dbReference type="InterPro" id="IPR042100">
    <property type="entry name" value="Bug_dom1"/>
</dbReference>
<dbReference type="AlphaFoldDB" id="A0A937CS03"/>
<dbReference type="EMBL" id="JAEQNE010000001">
    <property type="protein sequence ID" value="MBL0389567.1"/>
    <property type="molecule type" value="Genomic_DNA"/>
</dbReference>
<dbReference type="RefSeq" id="WP_201672180.1">
    <property type="nucleotide sequence ID" value="NZ_JAEQNE010000001.1"/>
</dbReference>
<dbReference type="Proteomes" id="UP000599109">
    <property type="component" value="Unassembled WGS sequence"/>
</dbReference>
<protein>
    <submittedName>
        <fullName evidence="3">Tripartite tricarboxylate transporter substrate binding protein</fullName>
    </submittedName>
</protein>
<accession>A0A937CS03</accession>
<dbReference type="PANTHER" id="PTHR42928:SF5">
    <property type="entry name" value="BLR1237 PROTEIN"/>
    <property type="match status" value="1"/>
</dbReference>
<name>A0A937CS03_9BURK</name>
<organism evidence="3 4">
    <name type="scientific">Ramlibacter monticola</name>
    <dbReference type="NCBI Taxonomy" id="1926872"/>
    <lineage>
        <taxon>Bacteria</taxon>
        <taxon>Pseudomonadati</taxon>
        <taxon>Pseudomonadota</taxon>
        <taxon>Betaproteobacteria</taxon>
        <taxon>Burkholderiales</taxon>
        <taxon>Comamonadaceae</taxon>
        <taxon>Ramlibacter</taxon>
    </lineage>
</organism>
<evidence type="ECO:0000256" key="2">
    <source>
        <dbReference type="SAM" id="SignalP"/>
    </source>
</evidence>
<evidence type="ECO:0000313" key="3">
    <source>
        <dbReference type="EMBL" id="MBL0389567.1"/>
    </source>
</evidence>
<comment type="similarity">
    <text evidence="1">Belongs to the UPF0065 (bug) family.</text>
</comment>
<dbReference type="PIRSF" id="PIRSF017082">
    <property type="entry name" value="YflP"/>
    <property type="match status" value="1"/>
</dbReference>